<protein>
    <submittedName>
        <fullName evidence="2">Uncharacterized protein</fullName>
    </submittedName>
</protein>
<dbReference type="EMBL" id="WBOF01000001">
    <property type="protein sequence ID" value="MQS13131.1"/>
    <property type="molecule type" value="Genomic_DNA"/>
</dbReference>
<feature type="transmembrane region" description="Helical" evidence="1">
    <location>
        <begin position="47"/>
        <end position="66"/>
    </location>
</feature>
<feature type="transmembrane region" description="Helical" evidence="1">
    <location>
        <begin position="119"/>
        <end position="144"/>
    </location>
</feature>
<feature type="transmembrane region" description="Helical" evidence="1">
    <location>
        <begin position="72"/>
        <end position="93"/>
    </location>
</feature>
<feature type="transmembrane region" description="Helical" evidence="1">
    <location>
        <begin position="150"/>
        <end position="172"/>
    </location>
</feature>
<dbReference type="RefSeq" id="WP_153461334.1">
    <property type="nucleotide sequence ID" value="NZ_WBOF01000001.1"/>
</dbReference>
<dbReference type="OrthoDB" id="3870305at2"/>
<keyword evidence="1" id="KW-0812">Transmembrane</keyword>
<keyword evidence="1" id="KW-1133">Transmembrane helix</keyword>
<organism evidence="2 3">
    <name type="scientific">Streptomyces kaniharaensis</name>
    <dbReference type="NCBI Taxonomy" id="212423"/>
    <lineage>
        <taxon>Bacteria</taxon>
        <taxon>Bacillati</taxon>
        <taxon>Actinomycetota</taxon>
        <taxon>Actinomycetes</taxon>
        <taxon>Kitasatosporales</taxon>
        <taxon>Streptomycetaceae</taxon>
        <taxon>Streptomyces</taxon>
    </lineage>
</organism>
<evidence type="ECO:0000256" key="1">
    <source>
        <dbReference type="SAM" id="Phobius"/>
    </source>
</evidence>
<reference evidence="2 3" key="1">
    <citation type="submission" date="2019-09" db="EMBL/GenBank/DDBJ databases">
        <title>Genome Sequences of Streptomyces kaniharaensis ATCC 21070.</title>
        <authorList>
            <person name="Zhu W."/>
            <person name="De Crecy-Lagard V."/>
            <person name="Richards N.G."/>
        </authorList>
    </citation>
    <scope>NUCLEOTIDE SEQUENCE [LARGE SCALE GENOMIC DNA]</scope>
    <source>
        <strain evidence="2 3">SF-557</strain>
    </source>
</reference>
<accession>A0A6N7KNY8</accession>
<comment type="caution">
    <text evidence="2">The sequence shown here is derived from an EMBL/GenBank/DDBJ whole genome shotgun (WGS) entry which is preliminary data.</text>
</comment>
<dbReference type="Proteomes" id="UP000450000">
    <property type="component" value="Unassembled WGS sequence"/>
</dbReference>
<proteinExistence type="predicted"/>
<keyword evidence="3" id="KW-1185">Reference proteome</keyword>
<feature type="transmembrane region" description="Helical" evidence="1">
    <location>
        <begin position="21"/>
        <end position="40"/>
    </location>
</feature>
<dbReference type="AlphaFoldDB" id="A0A6N7KNY8"/>
<evidence type="ECO:0000313" key="2">
    <source>
        <dbReference type="EMBL" id="MQS13131.1"/>
    </source>
</evidence>
<sequence>MNYVRGFAPWLCYAALSPLDWRLGMCAAALVAVLSLAGRLRAGGVDLLGAATCAFFVAMAVISLAAPESGLNTWTCALANAVLAVTALASLVVRRPFTLSIARSQVPEKFWNAPGFIRVNMVLTGVWTTAFAAAAVACALIVAYDHAATLPLITVQVLGFVIPFVISGRYAARAQAKAVAHTTA</sequence>
<keyword evidence="1" id="KW-0472">Membrane</keyword>
<name>A0A6N7KNY8_9ACTN</name>
<gene>
    <name evidence="2" type="ORF">F7Q99_12760</name>
</gene>
<evidence type="ECO:0000313" key="3">
    <source>
        <dbReference type="Proteomes" id="UP000450000"/>
    </source>
</evidence>